<dbReference type="EMBL" id="JANSHE010007621">
    <property type="protein sequence ID" value="KAJ2958045.1"/>
    <property type="molecule type" value="Genomic_DNA"/>
</dbReference>
<comment type="caution">
    <text evidence="1">The sequence shown here is derived from an EMBL/GenBank/DDBJ whole genome shotgun (WGS) entry which is preliminary data.</text>
</comment>
<protein>
    <submittedName>
        <fullName evidence="1">Uncharacterized protein</fullName>
    </submittedName>
</protein>
<gene>
    <name evidence="1" type="ORF">NUW54_g14557</name>
</gene>
<accession>A0ACC1MBH3</accession>
<evidence type="ECO:0000313" key="1">
    <source>
        <dbReference type="EMBL" id="KAJ2958045.1"/>
    </source>
</evidence>
<evidence type="ECO:0000313" key="2">
    <source>
        <dbReference type="Proteomes" id="UP001144978"/>
    </source>
</evidence>
<name>A0ACC1MBH3_9APHY</name>
<organism evidence="1 2">
    <name type="scientific">Trametes sanguinea</name>
    <dbReference type="NCBI Taxonomy" id="158606"/>
    <lineage>
        <taxon>Eukaryota</taxon>
        <taxon>Fungi</taxon>
        <taxon>Dikarya</taxon>
        <taxon>Basidiomycota</taxon>
        <taxon>Agaricomycotina</taxon>
        <taxon>Agaricomycetes</taxon>
        <taxon>Polyporales</taxon>
        <taxon>Polyporaceae</taxon>
        <taxon>Trametes</taxon>
    </lineage>
</organism>
<dbReference type="Proteomes" id="UP001144978">
    <property type="component" value="Unassembled WGS sequence"/>
</dbReference>
<sequence length="162" mass="17689">MTVESMALNAQVTPLHYDPYYNLYTVYASSDASVHAKHFVLFPPSTSEHLSRANDGSVMRNTSPVELHLRGLGGGEFAVGLDPTSTPARVKDALLSEECALSCVVREGGHALRPAPVVASGRERQAARGRRPWAGVDGGRRLVVTLRTARRRTKLRSPGRQW</sequence>
<reference evidence="1" key="1">
    <citation type="submission" date="2022-08" db="EMBL/GenBank/DDBJ databases">
        <title>Genome Sequence of Pycnoporus sanguineus.</title>
        <authorList>
            <person name="Buettner E."/>
        </authorList>
    </citation>
    <scope>NUCLEOTIDE SEQUENCE</scope>
    <source>
        <strain evidence="1">CG-C14</strain>
    </source>
</reference>
<proteinExistence type="predicted"/>
<keyword evidence="2" id="KW-1185">Reference proteome</keyword>